<dbReference type="Proteomes" id="UP001062846">
    <property type="component" value="Chromosome 9"/>
</dbReference>
<proteinExistence type="predicted"/>
<gene>
    <name evidence="1" type="ORF">RHMOL_Rhmol09G0017900</name>
</gene>
<accession>A0ACC0M8Y1</accession>
<name>A0ACC0M8Y1_RHOML</name>
<protein>
    <submittedName>
        <fullName evidence="1">Uncharacterized protein</fullName>
    </submittedName>
</protein>
<organism evidence="1 2">
    <name type="scientific">Rhododendron molle</name>
    <name type="common">Chinese azalea</name>
    <name type="synonym">Azalea mollis</name>
    <dbReference type="NCBI Taxonomy" id="49168"/>
    <lineage>
        <taxon>Eukaryota</taxon>
        <taxon>Viridiplantae</taxon>
        <taxon>Streptophyta</taxon>
        <taxon>Embryophyta</taxon>
        <taxon>Tracheophyta</taxon>
        <taxon>Spermatophyta</taxon>
        <taxon>Magnoliopsida</taxon>
        <taxon>eudicotyledons</taxon>
        <taxon>Gunneridae</taxon>
        <taxon>Pentapetalae</taxon>
        <taxon>asterids</taxon>
        <taxon>Ericales</taxon>
        <taxon>Ericaceae</taxon>
        <taxon>Ericoideae</taxon>
        <taxon>Rhodoreae</taxon>
        <taxon>Rhododendron</taxon>
    </lineage>
</organism>
<keyword evidence="2" id="KW-1185">Reference proteome</keyword>
<evidence type="ECO:0000313" key="2">
    <source>
        <dbReference type="Proteomes" id="UP001062846"/>
    </source>
</evidence>
<evidence type="ECO:0000313" key="1">
    <source>
        <dbReference type="EMBL" id="KAI8537359.1"/>
    </source>
</evidence>
<sequence length="157" mass="17756">MSPLNTDDLHRIFKNLDQNGDGFVSLTGLESLLERIGMQSTQDELESVVGKTNLDLLDFESLYDAIAKRKIGGESQDGEDDKERENDLVEAFKVYHRDGDGFISGEELDRVLTQLGFLNENASQDCKTMIDTYDMNSDGVRDFEEFKKMMLVIEAQS</sequence>
<reference evidence="1" key="1">
    <citation type="submission" date="2022-02" db="EMBL/GenBank/DDBJ databases">
        <title>Plant Genome Project.</title>
        <authorList>
            <person name="Zhang R.-G."/>
        </authorList>
    </citation>
    <scope>NUCLEOTIDE SEQUENCE</scope>
    <source>
        <strain evidence="1">AT1</strain>
    </source>
</reference>
<comment type="caution">
    <text evidence="1">The sequence shown here is derived from an EMBL/GenBank/DDBJ whole genome shotgun (WGS) entry which is preliminary data.</text>
</comment>
<dbReference type="EMBL" id="CM046396">
    <property type="protein sequence ID" value="KAI8537359.1"/>
    <property type="molecule type" value="Genomic_DNA"/>
</dbReference>